<protein>
    <submittedName>
        <fullName evidence="1">Uncharacterized protein</fullName>
    </submittedName>
</protein>
<gene>
    <name evidence="1" type="ORF">DBV15_02557</name>
</gene>
<evidence type="ECO:0000313" key="1">
    <source>
        <dbReference type="EMBL" id="TGZ52757.1"/>
    </source>
</evidence>
<dbReference type="AlphaFoldDB" id="A0A4S2KXA7"/>
<dbReference type="EMBL" id="QBLH01001194">
    <property type="protein sequence ID" value="TGZ52757.1"/>
    <property type="molecule type" value="Genomic_DNA"/>
</dbReference>
<accession>A0A4S2KXA7</accession>
<proteinExistence type="predicted"/>
<organism evidence="1 2">
    <name type="scientific">Temnothorax longispinosus</name>
    <dbReference type="NCBI Taxonomy" id="300112"/>
    <lineage>
        <taxon>Eukaryota</taxon>
        <taxon>Metazoa</taxon>
        <taxon>Ecdysozoa</taxon>
        <taxon>Arthropoda</taxon>
        <taxon>Hexapoda</taxon>
        <taxon>Insecta</taxon>
        <taxon>Pterygota</taxon>
        <taxon>Neoptera</taxon>
        <taxon>Endopterygota</taxon>
        <taxon>Hymenoptera</taxon>
        <taxon>Apocrita</taxon>
        <taxon>Aculeata</taxon>
        <taxon>Formicoidea</taxon>
        <taxon>Formicidae</taxon>
        <taxon>Myrmicinae</taxon>
        <taxon>Temnothorax</taxon>
    </lineage>
</organism>
<keyword evidence="2" id="KW-1185">Reference proteome</keyword>
<reference evidence="1 2" key="1">
    <citation type="journal article" date="2019" name="Philos. Trans. R. Soc. Lond., B, Biol. Sci.">
        <title>Ant behaviour and brain gene expression of defending hosts depend on the ecological success of the intruding social parasite.</title>
        <authorList>
            <person name="Kaur R."/>
            <person name="Stoldt M."/>
            <person name="Jongepier E."/>
            <person name="Feldmeyer B."/>
            <person name="Menzel F."/>
            <person name="Bornberg-Bauer E."/>
            <person name="Foitzik S."/>
        </authorList>
    </citation>
    <scope>NUCLEOTIDE SEQUENCE [LARGE SCALE GENOMIC DNA]</scope>
    <source>
        <tissue evidence="1">Whole body</tissue>
    </source>
</reference>
<sequence>MRKLKARQRVIDHYYLTKGFSYFEDVCTCSLACMVYTLSRDPFVKSIFASLALFAVGLKLCSELDAWEMPSRVS</sequence>
<evidence type="ECO:0000313" key="2">
    <source>
        <dbReference type="Proteomes" id="UP000310200"/>
    </source>
</evidence>
<dbReference type="Proteomes" id="UP000310200">
    <property type="component" value="Unassembled WGS sequence"/>
</dbReference>
<comment type="caution">
    <text evidence="1">The sequence shown here is derived from an EMBL/GenBank/DDBJ whole genome shotgun (WGS) entry which is preliminary data.</text>
</comment>
<name>A0A4S2KXA7_9HYME</name>